<dbReference type="InterPro" id="IPR012677">
    <property type="entry name" value="Nucleotide-bd_a/b_plait_sf"/>
</dbReference>
<dbReference type="AlphaFoldDB" id="A0A1K0G4E2"/>
<dbReference type="InterPro" id="IPR000504">
    <property type="entry name" value="RRM_dom"/>
</dbReference>
<keyword evidence="9" id="KW-1185">Reference proteome</keyword>
<dbReference type="OrthoDB" id="271725at2759"/>
<dbReference type="EMBL" id="ULHB01000069">
    <property type="protein sequence ID" value="SYW80306.1"/>
    <property type="molecule type" value="Genomic_DNA"/>
</dbReference>
<feature type="domain" description="RRM" evidence="5">
    <location>
        <begin position="319"/>
        <end position="397"/>
    </location>
</feature>
<gene>
    <name evidence="7" type="ORF">UBRO2_03574</name>
    <name evidence="6" type="ORF">UBRO_04719</name>
</gene>
<name>A0A1K0G4E2_9BASI</name>
<reference evidence="7" key="3">
    <citation type="submission" date="2018-08" db="EMBL/GenBank/DDBJ databases">
        <authorList>
            <person name="Guldener U."/>
        </authorList>
    </citation>
    <scope>NUCLEOTIDE SEQUENCE</scope>
    <source>
        <strain evidence="7">UB2</strain>
    </source>
</reference>
<evidence type="ECO:0000256" key="2">
    <source>
        <dbReference type="ARBA" id="ARBA00022884"/>
    </source>
</evidence>
<dbReference type="PRINTS" id="PR00961">
    <property type="entry name" value="HUDSXLRNA"/>
</dbReference>
<evidence type="ECO:0000256" key="1">
    <source>
        <dbReference type="ARBA" id="ARBA00022737"/>
    </source>
</evidence>
<dbReference type="PANTHER" id="PTHR24012">
    <property type="entry name" value="RNA BINDING PROTEIN"/>
    <property type="match status" value="1"/>
</dbReference>
<keyword evidence="1" id="KW-0677">Repeat</keyword>
<dbReference type="InterPro" id="IPR002343">
    <property type="entry name" value="Hud_Sxl_RNA"/>
</dbReference>
<evidence type="ECO:0000313" key="7">
    <source>
        <dbReference type="EMBL" id="SYW80306.1"/>
    </source>
</evidence>
<dbReference type="InterPro" id="IPR035979">
    <property type="entry name" value="RBD_domain_sf"/>
</dbReference>
<feature type="region of interest" description="Disordered" evidence="4">
    <location>
        <begin position="112"/>
        <end position="157"/>
    </location>
</feature>
<feature type="compositionally biased region" description="Low complexity" evidence="4">
    <location>
        <begin position="687"/>
        <end position="699"/>
    </location>
</feature>
<evidence type="ECO:0000313" key="9">
    <source>
        <dbReference type="Proteomes" id="UP000658997"/>
    </source>
</evidence>
<dbReference type="Gene3D" id="3.30.70.330">
    <property type="match status" value="2"/>
</dbReference>
<evidence type="ECO:0000313" key="8">
    <source>
        <dbReference type="Proteomes" id="UP000179920"/>
    </source>
</evidence>
<feature type="region of interest" description="Disordered" evidence="4">
    <location>
        <begin position="682"/>
        <end position="719"/>
    </location>
</feature>
<feature type="domain" description="RRM" evidence="5">
    <location>
        <begin position="231"/>
        <end position="304"/>
    </location>
</feature>
<evidence type="ECO:0000259" key="5">
    <source>
        <dbReference type="PROSITE" id="PS50102"/>
    </source>
</evidence>
<reference evidence="8" key="2">
    <citation type="submission" date="2016-04" db="EMBL/GenBank/DDBJ databases">
        <authorList>
            <person name="Guldener U."/>
            <person name="Guldener U."/>
        </authorList>
    </citation>
    <scope>NUCLEOTIDE SEQUENCE [LARGE SCALE GENOMIC DNA]</scope>
    <source>
        <strain evidence="8">UB2112</strain>
    </source>
</reference>
<sequence>MIPHSDRVFFNNIEGSPSAFTKPPPPTPVKNVAAQDMQSLLPPSTNTRYVGKRFSVTKDSRKARAIAPATPWRPRISRKPSITSAAPGEDLVEEPSPLDRKLPTNIVPLKLGSKTEPSALSSASTSATLAPTSGEKEEEQGADTCRRESEKVEPDAPKIEQREDRWGLLRSDLANTRTPMQYEQVAHPHPFMTQAQVALPYNPGMAHTEPPFHPFSKRTEPCLAMDMNNDTNIYVNGLPKEMNDKLLYLLGSACGVVISHKAMMDRQTGFCKGFGFLMYASSDMAKKAIDWLNSHGFSSSFAKESFTARLRRMADTTSSNVYLSNLPLKFTVDQLEQLFNPHPVVSLKILYDVHGESKGVGFVRLHDRATAKLCIDRLHGRVLPGTTLPLQARFADSEAQKQLKHSVSQKQTLESLGLLHLSESMPAPRVGEVGAGFGEQKQQPRSEPSCMPASAFGGGWRIRTASELDAAVARGLHARQVAALAHPAPPFPQPFIPGSATSSMQAVRSPVITLEPIQGQNMEIRTGLGIMVPGQFLWSHVQPPAQVVDAMAWSSMQAPGAMYSGMEGSYPLDRPFVSSADAGVWDGGKGEGGDVAAYLPFSLVPPPGLGYGNPVDRNKAVEDARSRRKNKRLTAAVRARLAGAADEGKRAVSDPMAMLTAQARLRETQGLPNRVRAAVSADNSINADVGDASAVADSSDSSEEEEDGVSIDIQVHAQS</sequence>
<dbReference type="EMBL" id="LT558123">
    <property type="protein sequence ID" value="SAM82308.1"/>
    <property type="molecule type" value="Genomic_DNA"/>
</dbReference>
<reference evidence="6" key="1">
    <citation type="submission" date="2016-04" db="EMBL/GenBank/DDBJ databases">
        <authorList>
            <person name="Evans L.H."/>
            <person name="Alamgir A."/>
            <person name="Owens N."/>
            <person name="Weber N.D."/>
            <person name="Virtaneva K."/>
            <person name="Barbian K."/>
            <person name="Babar A."/>
            <person name="Rosenke K."/>
        </authorList>
    </citation>
    <scope>NUCLEOTIDE SEQUENCE</scope>
    <source>
        <strain evidence="6">UB2112</strain>
    </source>
</reference>
<protein>
    <submittedName>
        <fullName evidence="6">Related to ELAV-like protein 2</fullName>
    </submittedName>
</protein>
<evidence type="ECO:0000256" key="3">
    <source>
        <dbReference type="PROSITE-ProRule" id="PRU00176"/>
    </source>
</evidence>
<dbReference type="PROSITE" id="PS50102">
    <property type="entry name" value="RRM"/>
    <property type="match status" value="2"/>
</dbReference>
<feature type="compositionally biased region" description="Acidic residues" evidence="4">
    <location>
        <begin position="700"/>
        <end position="709"/>
    </location>
</feature>
<dbReference type="GO" id="GO:1990904">
    <property type="term" value="C:ribonucleoprotein complex"/>
    <property type="evidence" value="ECO:0007669"/>
    <property type="project" value="InterPro"/>
</dbReference>
<dbReference type="SUPFAM" id="SSF54928">
    <property type="entry name" value="RNA-binding domain, RBD"/>
    <property type="match status" value="2"/>
</dbReference>
<evidence type="ECO:0000313" key="6">
    <source>
        <dbReference type="EMBL" id="SAM82308.1"/>
    </source>
</evidence>
<feature type="compositionally biased region" description="Basic and acidic residues" evidence="4">
    <location>
        <begin position="144"/>
        <end position="157"/>
    </location>
</feature>
<dbReference type="Proteomes" id="UP000179920">
    <property type="component" value="Chromosome VII"/>
</dbReference>
<dbReference type="GO" id="GO:0003723">
    <property type="term" value="F:RNA binding"/>
    <property type="evidence" value="ECO:0007669"/>
    <property type="project" value="UniProtKB-UniRule"/>
</dbReference>
<dbReference type="SMART" id="SM00360">
    <property type="entry name" value="RRM"/>
    <property type="match status" value="2"/>
</dbReference>
<evidence type="ECO:0000256" key="4">
    <source>
        <dbReference type="SAM" id="MobiDB-lite"/>
    </source>
</evidence>
<dbReference type="Pfam" id="PF00076">
    <property type="entry name" value="RRM_1"/>
    <property type="match status" value="2"/>
</dbReference>
<feature type="region of interest" description="Disordered" evidence="4">
    <location>
        <begin position="67"/>
        <end position="99"/>
    </location>
</feature>
<organism evidence="6 8">
    <name type="scientific">Ustilago bromivora</name>
    <dbReference type="NCBI Taxonomy" id="307758"/>
    <lineage>
        <taxon>Eukaryota</taxon>
        <taxon>Fungi</taxon>
        <taxon>Dikarya</taxon>
        <taxon>Basidiomycota</taxon>
        <taxon>Ustilaginomycotina</taxon>
        <taxon>Ustilaginomycetes</taxon>
        <taxon>Ustilaginales</taxon>
        <taxon>Ustilaginaceae</taxon>
        <taxon>Ustilago</taxon>
    </lineage>
</organism>
<proteinExistence type="predicted"/>
<accession>A0A1K0G4E2</accession>
<dbReference type="Proteomes" id="UP000658997">
    <property type="component" value="Unassembled WGS sequence"/>
</dbReference>
<feature type="compositionally biased region" description="Low complexity" evidence="4">
    <location>
        <begin position="117"/>
        <end position="133"/>
    </location>
</feature>
<keyword evidence="2 3" id="KW-0694">RNA-binding</keyword>